<evidence type="ECO:0000256" key="2">
    <source>
        <dbReference type="ARBA" id="ARBA00022598"/>
    </source>
</evidence>
<evidence type="ECO:0000256" key="3">
    <source>
        <dbReference type="ARBA" id="ARBA00022842"/>
    </source>
</evidence>
<keyword evidence="8" id="KW-1185">Reference proteome</keyword>
<organism evidence="7 8">
    <name type="scientific">Hoeflea ulvae</name>
    <dbReference type="NCBI Taxonomy" id="2983764"/>
    <lineage>
        <taxon>Bacteria</taxon>
        <taxon>Pseudomonadati</taxon>
        <taxon>Pseudomonadota</taxon>
        <taxon>Alphaproteobacteria</taxon>
        <taxon>Hyphomicrobiales</taxon>
        <taxon>Rhizobiaceae</taxon>
        <taxon>Hoeflea</taxon>
    </lineage>
</organism>
<name>A0ABT3YGI0_9HYPH</name>
<evidence type="ECO:0000256" key="1">
    <source>
        <dbReference type="ARBA" id="ARBA00001946"/>
    </source>
</evidence>
<dbReference type="Gene3D" id="3.30.590.10">
    <property type="entry name" value="Glutamine synthetase/guanido kinase, catalytic domain"/>
    <property type="match status" value="1"/>
</dbReference>
<evidence type="ECO:0000313" key="7">
    <source>
        <dbReference type="EMBL" id="MCY0094938.1"/>
    </source>
</evidence>
<evidence type="ECO:0000313" key="8">
    <source>
        <dbReference type="Proteomes" id="UP001081283"/>
    </source>
</evidence>
<evidence type="ECO:0000256" key="4">
    <source>
        <dbReference type="PROSITE-ProRule" id="PRU01331"/>
    </source>
</evidence>
<dbReference type="InterPro" id="IPR036651">
    <property type="entry name" value="Gln_synt_N_sf"/>
</dbReference>
<reference evidence="7" key="1">
    <citation type="submission" date="2022-10" db="EMBL/GenBank/DDBJ databases">
        <title>Hoeflea sp. J2-29, isolated from marine algae.</title>
        <authorList>
            <person name="Kristyanto S."/>
            <person name="Kim J.M."/>
            <person name="Jeon C.O."/>
        </authorList>
    </citation>
    <scope>NUCLEOTIDE SEQUENCE</scope>
    <source>
        <strain evidence="7">J2-29</strain>
    </source>
</reference>
<dbReference type="InterPro" id="IPR027303">
    <property type="entry name" value="Gln_synth_gly_rich_site"/>
</dbReference>
<dbReference type="SUPFAM" id="SSF55931">
    <property type="entry name" value="Glutamine synthetase/guanido kinase"/>
    <property type="match status" value="1"/>
</dbReference>
<dbReference type="SUPFAM" id="SSF54368">
    <property type="entry name" value="Glutamine synthetase, N-terminal domain"/>
    <property type="match status" value="1"/>
</dbReference>
<sequence>MRESASSENTPANLPSNDEAEKFLAENPDIESVDFLIPDINGVMRGKWGPTEALGKAGNPGINMPLSIFGLDVWGREVESTGIHIETGDIDGYCRAIPGRINRAPWAPRPSAQVLMSMYTETGEPCAYDPRHVLQRVVDRFTALGLKPVTAFELEFYLVDPAVFQRSGRMGKDLGPGPEQQQMYSLSELRGQSDLFAEIRAAAVAQGLPIDTIIKEAAPGQFEVNLKHRDDAMAAADDTVLLRRVITECAHKFGLRATFMAKPFLEWPGNGMHVHASVVDENGKNIFAGEDGDIRLQHAAAGLLKTLKDTLLLYIPGFNGYRRLQPGSYAPTRIAWGRNNRSVVVRVPASDDKARRLEHRMSGADANPYFVLAGVLGGMLEGIENAIMPPPAVEGNAYTVALPQLSDDMDDAIEDFENSEFIARLFGTELRMIFAEIKREELKAFDNEITPLERSTYL</sequence>
<comment type="cofactor">
    <cofactor evidence="1">
        <name>Mg(2+)</name>
        <dbReference type="ChEBI" id="CHEBI:18420"/>
    </cofactor>
</comment>
<dbReference type="Gene3D" id="3.10.20.70">
    <property type="entry name" value="Glutamine synthetase, N-terminal domain"/>
    <property type="match status" value="1"/>
</dbReference>
<protein>
    <submittedName>
        <fullName evidence="7">Glutamine synthetase family protein</fullName>
    </submittedName>
</protein>
<dbReference type="Proteomes" id="UP001081283">
    <property type="component" value="Unassembled WGS sequence"/>
</dbReference>
<dbReference type="RefSeq" id="WP_267612850.1">
    <property type="nucleotide sequence ID" value="NZ_JAOVZQ010000001.1"/>
</dbReference>
<proteinExistence type="inferred from homology"/>
<keyword evidence="2" id="KW-0436">Ligase</keyword>
<gene>
    <name evidence="7" type="ORF">OEG82_13010</name>
</gene>
<dbReference type="PANTHER" id="PTHR43785">
    <property type="entry name" value="GAMMA-GLUTAMYLPUTRESCINE SYNTHETASE"/>
    <property type="match status" value="1"/>
</dbReference>
<evidence type="ECO:0000259" key="6">
    <source>
        <dbReference type="PROSITE" id="PS51987"/>
    </source>
</evidence>
<keyword evidence="3" id="KW-0460">Magnesium</keyword>
<feature type="domain" description="GS catalytic" evidence="6">
    <location>
        <begin position="130"/>
        <end position="458"/>
    </location>
</feature>
<dbReference type="PROSITE" id="PS51987">
    <property type="entry name" value="GS_CATALYTIC"/>
    <property type="match status" value="1"/>
</dbReference>
<comment type="similarity">
    <text evidence="4 5">Belongs to the glutamine synthetase family.</text>
</comment>
<dbReference type="EMBL" id="JAOVZQ010000001">
    <property type="protein sequence ID" value="MCY0094938.1"/>
    <property type="molecule type" value="Genomic_DNA"/>
</dbReference>
<evidence type="ECO:0000256" key="5">
    <source>
        <dbReference type="RuleBase" id="RU000384"/>
    </source>
</evidence>
<dbReference type="SMART" id="SM01230">
    <property type="entry name" value="Gln-synt_C"/>
    <property type="match status" value="1"/>
</dbReference>
<dbReference type="Pfam" id="PF00120">
    <property type="entry name" value="Gln-synt_C"/>
    <property type="match status" value="1"/>
</dbReference>
<dbReference type="PANTHER" id="PTHR43785:SF12">
    <property type="entry name" value="TYPE-1 GLUTAMINE SYNTHETASE 2"/>
    <property type="match status" value="1"/>
</dbReference>
<accession>A0ABT3YGI0</accession>
<dbReference type="InterPro" id="IPR014746">
    <property type="entry name" value="Gln_synth/guanido_kin_cat_dom"/>
</dbReference>
<dbReference type="InterPro" id="IPR008146">
    <property type="entry name" value="Gln_synth_cat_dom"/>
</dbReference>
<comment type="caution">
    <text evidence="7">The sequence shown here is derived from an EMBL/GenBank/DDBJ whole genome shotgun (WGS) entry which is preliminary data.</text>
</comment>
<dbReference type="PROSITE" id="PS00181">
    <property type="entry name" value="GLNA_ATP"/>
    <property type="match status" value="1"/>
</dbReference>